<dbReference type="SUPFAM" id="SSF52540">
    <property type="entry name" value="P-loop containing nucleoside triphosphate hydrolases"/>
    <property type="match status" value="1"/>
</dbReference>
<dbReference type="PANTHER" id="PTHR39206:SF1">
    <property type="entry name" value="SLL8004 PROTEIN"/>
    <property type="match status" value="1"/>
</dbReference>
<name>A0A450SGU0_9GAMM</name>
<evidence type="ECO:0000313" key="1">
    <source>
        <dbReference type="EMBL" id="VFJ52323.1"/>
    </source>
</evidence>
<reference evidence="1" key="1">
    <citation type="submission" date="2019-02" db="EMBL/GenBank/DDBJ databases">
        <authorList>
            <person name="Gruber-Vodicka R. H."/>
            <person name="Seah K. B. B."/>
        </authorList>
    </citation>
    <scope>NUCLEOTIDE SEQUENCE</scope>
    <source>
        <strain evidence="1">BECK_DK47</strain>
    </source>
</reference>
<dbReference type="InterPro" id="IPR027417">
    <property type="entry name" value="P-loop_NTPase"/>
</dbReference>
<organism evidence="1">
    <name type="scientific">Candidatus Kentrum sp. DK</name>
    <dbReference type="NCBI Taxonomy" id="2126562"/>
    <lineage>
        <taxon>Bacteria</taxon>
        <taxon>Pseudomonadati</taxon>
        <taxon>Pseudomonadota</taxon>
        <taxon>Gammaproteobacteria</taxon>
        <taxon>Candidatus Kentrum</taxon>
    </lineage>
</organism>
<protein>
    <submittedName>
        <fullName evidence="1">Predicted ABC-type ATPase</fullName>
    </submittedName>
</protein>
<accession>A0A450SGU0</accession>
<proteinExistence type="predicted"/>
<dbReference type="AlphaFoldDB" id="A0A450SGU0"/>
<gene>
    <name evidence="1" type="ORF">BECKDK2373B_GA0170837_103631</name>
</gene>
<dbReference type="PANTHER" id="PTHR39206">
    <property type="entry name" value="SLL8004 PROTEIN"/>
    <property type="match status" value="1"/>
</dbReference>
<dbReference type="EMBL" id="CAADEX010000036">
    <property type="protein sequence ID" value="VFJ52323.1"/>
    <property type="molecule type" value="Genomic_DNA"/>
</dbReference>
<sequence length="191" mass="21973">MTPPVCTLIAGPNGAGKTTFARRFLSDHRNFINADELERNLAESPNPKLLAGRLFFERVCQYRARREDFSIETTLSGKTHLRLVERLLNDGWQVELFYLWVPRIDISIKRVAERVSLGGHDIPHEDIVRRYPRSIYNLLHYYGLLCSETVCLDNSGDVPEMISRQRGGEAKPTIDNWKTYNLLVQGANNER</sequence>
<dbReference type="Gene3D" id="3.40.50.300">
    <property type="entry name" value="P-loop containing nucleotide triphosphate hydrolases"/>
    <property type="match status" value="1"/>
</dbReference>